<dbReference type="Gene3D" id="1.25.40.10">
    <property type="entry name" value="Tetratricopeptide repeat domain"/>
    <property type="match status" value="4"/>
</dbReference>
<dbReference type="SMART" id="SM00028">
    <property type="entry name" value="TPR"/>
    <property type="match status" value="11"/>
</dbReference>
<feature type="repeat" description="TPR" evidence="3">
    <location>
        <begin position="771"/>
        <end position="804"/>
    </location>
</feature>
<comment type="caution">
    <text evidence="6">The sequence shown here is derived from an EMBL/GenBank/DDBJ whole genome shotgun (WGS) entry which is preliminary data.</text>
</comment>
<feature type="repeat" description="TPR" evidence="3">
    <location>
        <begin position="623"/>
        <end position="656"/>
    </location>
</feature>
<keyword evidence="9" id="KW-1185">Reference proteome</keyword>
<evidence type="ECO:0000313" key="5">
    <source>
        <dbReference type="EMBL" id="CAF0980757.1"/>
    </source>
</evidence>
<feature type="coiled-coil region" evidence="4">
    <location>
        <begin position="557"/>
        <end position="584"/>
    </location>
</feature>
<dbReference type="PROSITE" id="PS50293">
    <property type="entry name" value="TPR_REGION"/>
    <property type="match status" value="2"/>
</dbReference>
<evidence type="ECO:0000256" key="3">
    <source>
        <dbReference type="PROSITE-ProRule" id="PRU00339"/>
    </source>
</evidence>
<evidence type="ECO:0000256" key="2">
    <source>
        <dbReference type="ARBA" id="ARBA00022803"/>
    </source>
</evidence>
<evidence type="ECO:0000313" key="7">
    <source>
        <dbReference type="EMBL" id="CAF3751365.1"/>
    </source>
</evidence>
<evidence type="ECO:0000313" key="9">
    <source>
        <dbReference type="Proteomes" id="UP000663829"/>
    </source>
</evidence>
<accession>A0A814MHX3</accession>
<gene>
    <name evidence="6" type="ORF">GPM918_LOCUS17634</name>
    <name evidence="5" type="ORF">OVA965_LOCUS13572</name>
    <name evidence="8" type="ORF">SRO942_LOCUS17631</name>
    <name evidence="7" type="ORF">TMI583_LOCUS13575</name>
</gene>
<dbReference type="EMBL" id="CAJOBC010004894">
    <property type="protein sequence ID" value="CAF3844429.1"/>
    <property type="molecule type" value="Genomic_DNA"/>
</dbReference>
<dbReference type="PROSITE" id="PS51996">
    <property type="entry name" value="TR_MART"/>
    <property type="match status" value="1"/>
</dbReference>
<feature type="repeat" description="TPR" evidence="3">
    <location>
        <begin position="897"/>
        <end position="930"/>
    </location>
</feature>
<dbReference type="PANTHER" id="PTHR45641:SF1">
    <property type="entry name" value="AAA+ ATPASE DOMAIN-CONTAINING PROTEIN"/>
    <property type="match status" value="1"/>
</dbReference>
<feature type="repeat" description="TPR" evidence="3">
    <location>
        <begin position="1085"/>
        <end position="1118"/>
    </location>
</feature>
<dbReference type="Proteomes" id="UP000677228">
    <property type="component" value="Unassembled WGS sequence"/>
</dbReference>
<dbReference type="AlphaFoldDB" id="A0A814MHX3"/>
<dbReference type="Gene3D" id="3.90.176.10">
    <property type="entry name" value="Toxin ADP-ribosyltransferase, Chain A, domain 1"/>
    <property type="match status" value="1"/>
</dbReference>
<evidence type="ECO:0000313" key="6">
    <source>
        <dbReference type="EMBL" id="CAF1078209.1"/>
    </source>
</evidence>
<dbReference type="PANTHER" id="PTHR45641">
    <property type="entry name" value="TETRATRICOPEPTIDE REPEAT PROTEIN (AFU_ORTHOLOGUE AFUA_6G03870)"/>
    <property type="match status" value="1"/>
</dbReference>
<dbReference type="Proteomes" id="UP000681722">
    <property type="component" value="Unassembled WGS sequence"/>
</dbReference>
<reference evidence="6" key="1">
    <citation type="submission" date="2021-02" db="EMBL/GenBank/DDBJ databases">
        <authorList>
            <person name="Nowell W R."/>
        </authorList>
    </citation>
    <scope>NUCLEOTIDE SEQUENCE</scope>
</reference>
<sequence>MECYPAKRLTPLSVDFAKQITYGNEQALQIHLDERFYTGEELELFYASHLANGKVYADFTKKIFYDPDQCIDFISSYEWKKVFLTLNDTFSHILPLIHDLPQIVYIYIHCESPDKISFDTQNYPKLRAIYDELFNVLYQLSADIETFKQDLFPINVVNPIQRKTNLYTHDKSKHEDSSYIPTQTDGLSIIWIYDDDKTMVDTSTIENKINFIKKFVNIDECIDYIHSLENNTQILFISSKLNNDLILPLIIKLTKIYFIYIFHTEENVDTTLNQFSNKIRGIHSDINNLYNQLLKDHNELSTSLQMSFSIFDKDKNEKTIRNLHKDNARFIWFQLLVDILIKIPHNNQTLDEMLNECEKYESKNESIQTKKIISQLRENYQSNEALQYYTADTFLYRLFNRALRTENIDILFVFRFFLADMYNQLQILYTKQFLNDMINSGNSLHLIRGQLMTITEFDIIKHNIGRLISINVFLSTTTDYHLACIFAGFDDQHKSSDKVSVVFQIEIDDTRHLLKRPFASLKEISKIKDEEEVLFSVGSVFRIENVENVPGNDKNWYVQLKLVNDDYENELTDLRNELEREFCNNCDLCNLGSALIEMGEYNKAERYFLMILEYGTQGQRTTATAYTCLGMIYHNNGDYPKALEYHQQALQLYTKLNEARDHREDIGVAHTHIGSNYHLMGNKQLALEYYNKAAEIQKLPWRITLEYLQKALKIEEDVVKRNQYHPSLATTYNNIGDTYFRMGDYNNALETLQHALKIRIKGTVSTHTDLAAIYHNLASVYNKTNCIQQALEMLEKALEIDTQALPENHPSLAMAHNNISQSYIKQGNHDKALYHIETALRILLKSNAKDNELFSKFQLNLSAVQCLLGDYTNALNTAHKVLENLTESLPENHPSLALTHNNIGGVYTKQGDYNKALHHAETAVRIMLKSNTEDNLFMPNSNLYNTKKISKATEYLEKFIENARLCILPYNQEKFLTCQKNYINLKTKLYTIDEKSLNTAYLNVDQLYNEGEQVHLLTLMNQELEEISSDNIRGRISLLNSIGTIHVRELNYEVAKKVFDDAISLYNQYQEVTLTKDAMVENLMILVYFNLARLYYRQEDWTTALQIFQKSLNMVFEQDQQHPQLAEIYNCLGLTYAHRRDCLKAEHYHRLAVEVAEKILPYDHPNLQRYQYQLGIYYQNSTSTR</sequence>
<keyword evidence="4" id="KW-0175">Coiled coil</keyword>
<dbReference type="EMBL" id="CAJOBA010005682">
    <property type="protein sequence ID" value="CAF3751365.1"/>
    <property type="molecule type" value="Genomic_DNA"/>
</dbReference>
<evidence type="ECO:0000256" key="1">
    <source>
        <dbReference type="ARBA" id="ARBA00022737"/>
    </source>
</evidence>
<dbReference type="EMBL" id="CAJNOQ010004894">
    <property type="protein sequence ID" value="CAF1078209.1"/>
    <property type="molecule type" value="Genomic_DNA"/>
</dbReference>
<dbReference type="OrthoDB" id="5986190at2759"/>
<keyword evidence="1" id="KW-0677">Repeat</keyword>
<dbReference type="Proteomes" id="UP000663829">
    <property type="component" value="Unassembled WGS sequence"/>
</dbReference>
<keyword evidence="2 3" id="KW-0802">TPR repeat</keyword>
<name>A0A814MHX3_9BILA</name>
<feature type="repeat" description="TPR" evidence="3">
    <location>
        <begin position="729"/>
        <end position="762"/>
    </location>
</feature>
<protein>
    <submittedName>
        <fullName evidence="6">Uncharacterized protein</fullName>
    </submittedName>
</protein>
<dbReference type="Proteomes" id="UP000682733">
    <property type="component" value="Unassembled WGS sequence"/>
</dbReference>
<evidence type="ECO:0000256" key="4">
    <source>
        <dbReference type="SAM" id="Coils"/>
    </source>
</evidence>
<organism evidence="6 9">
    <name type="scientific">Didymodactylos carnosus</name>
    <dbReference type="NCBI Taxonomy" id="1234261"/>
    <lineage>
        <taxon>Eukaryota</taxon>
        <taxon>Metazoa</taxon>
        <taxon>Spiralia</taxon>
        <taxon>Gnathifera</taxon>
        <taxon>Rotifera</taxon>
        <taxon>Eurotatoria</taxon>
        <taxon>Bdelloidea</taxon>
        <taxon>Philodinida</taxon>
        <taxon>Philodinidae</taxon>
        <taxon>Didymodactylos</taxon>
    </lineage>
</organism>
<dbReference type="InterPro" id="IPR011990">
    <property type="entry name" value="TPR-like_helical_dom_sf"/>
</dbReference>
<evidence type="ECO:0000313" key="8">
    <source>
        <dbReference type="EMBL" id="CAF3844429.1"/>
    </source>
</evidence>
<dbReference type="EMBL" id="CAJNOK010005676">
    <property type="protein sequence ID" value="CAF0980757.1"/>
    <property type="molecule type" value="Genomic_DNA"/>
</dbReference>
<dbReference type="PROSITE" id="PS50005">
    <property type="entry name" value="TPR"/>
    <property type="match status" value="5"/>
</dbReference>
<dbReference type="SUPFAM" id="SSF48452">
    <property type="entry name" value="TPR-like"/>
    <property type="match status" value="3"/>
</dbReference>
<dbReference type="Pfam" id="PF13424">
    <property type="entry name" value="TPR_12"/>
    <property type="match status" value="5"/>
</dbReference>
<dbReference type="SUPFAM" id="SSF56399">
    <property type="entry name" value="ADP-ribosylation"/>
    <property type="match status" value="1"/>
</dbReference>
<proteinExistence type="predicted"/>
<dbReference type="InterPro" id="IPR019734">
    <property type="entry name" value="TPR_rpt"/>
</dbReference>
<dbReference type="Pfam" id="PF13181">
    <property type="entry name" value="TPR_8"/>
    <property type="match status" value="1"/>
</dbReference>